<dbReference type="Gene3D" id="3.10.180.10">
    <property type="entry name" value="2,3-Dihydroxybiphenyl 1,2-Dioxygenase, domain 1"/>
    <property type="match status" value="1"/>
</dbReference>
<dbReference type="SUPFAM" id="SSF54593">
    <property type="entry name" value="Glyoxalase/Bleomycin resistance protein/Dihydroxybiphenyl dioxygenase"/>
    <property type="match status" value="1"/>
</dbReference>
<organism evidence="2 3">
    <name type="scientific">Ottowia flava</name>
    <dbReference type="NCBI Taxonomy" id="2675430"/>
    <lineage>
        <taxon>Bacteria</taxon>
        <taxon>Pseudomonadati</taxon>
        <taxon>Pseudomonadota</taxon>
        <taxon>Betaproteobacteria</taxon>
        <taxon>Burkholderiales</taxon>
        <taxon>Comamonadaceae</taxon>
        <taxon>Ottowia</taxon>
    </lineage>
</organism>
<reference evidence="3" key="1">
    <citation type="journal article" date="2019" name="Int. J. Syst. Evol. Microbiol.">
        <title>The Global Catalogue of Microorganisms (GCM) 10K type strain sequencing project: providing services to taxonomists for standard genome sequencing and annotation.</title>
        <authorList>
            <consortium name="The Broad Institute Genomics Platform"/>
            <consortium name="The Broad Institute Genome Sequencing Center for Infectious Disease"/>
            <person name="Wu L."/>
            <person name="Ma J."/>
        </authorList>
    </citation>
    <scope>NUCLEOTIDE SEQUENCE [LARGE SCALE GENOMIC DNA]</scope>
    <source>
        <strain evidence="3">LMG 29247</strain>
    </source>
</reference>
<protein>
    <submittedName>
        <fullName evidence="2">VOC family protein</fullName>
    </submittedName>
</protein>
<evidence type="ECO:0000313" key="2">
    <source>
        <dbReference type="EMBL" id="MFD1712424.1"/>
    </source>
</evidence>
<comment type="caution">
    <text evidence="2">The sequence shown here is derived from an EMBL/GenBank/DDBJ whole genome shotgun (WGS) entry which is preliminary data.</text>
</comment>
<dbReference type="EMBL" id="JBHUEJ010000044">
    <property type="protein sequence ID" value="MFD1712424.1"/>
    <property type="molecule type" value="Genomic_DNA"/>
</dbReference>
<accession>A0ABW4KWL7</accession>
<evidence type="ECO:0000313" key="3">
    <source>
        <dbReference type="Proteomes" id="UP001597304"/>
    </source>
</evidence>
<name>A0ABW4KWL7_9BURK</name>
<gene>
    <name evidence="2" type="ORF">ACFSF0_17640</name>
</gene>
<dbReference type="Proteomes" id="UP001597304">
    <property type="component" value="Unassembled WGS sequence"/>
</dbReference>
<evidence type="ECO:0000259" key="1">
    <source>
        <dbReference type="Pfam" id="PF13468"/>
    </source>
</evidence>
<dbReference type="Pfam" id="PF13468">
    <property type="entry name" value="Glyoxalase_3"/>
    <property type="match status" value="1"/>
</dbReference>
<sequence>MSTAPSEGDGFDHAAVDHLVILADTLDQGVAWAEATLGVTPGPGGEHPMFGTHNRLLALSGPGFACCYLEIIAISPEAARADSSRAGGTKRWFDMDDAALQAQVRQSGPRLIHWVARVPGVAAASAQLAALGLDRGPVRAATRMTPAGELRWQITVRDDGQRLLDGCLPTLIEWGAAHPAATMPDSGVQLQQLALAHPQAPALEAALRAAGLAAPLKDARLRVDAAPVAELRATLRTPRGLVTLSSSSLSPSPP</sequence>
<dbReference type="InterPro" id="IPR029068">
    <property type="entry name" value="Glyas_Bleomycin-R_OHBP_Dase"/>
</dbReference>
<dbReference type="InterPro" id="IPR025870">
    <property type="entry name" value="Glyoxalase-like_dom"/>
</dbReference>
<proteinExistence type="predicted"/>
<feature type="domain" description="Glyoxalase-like" evidence="1">
    <location>
        <begin position="16"/>
        <end position="209"/>
    </location>
</feature>
<dbReference type="RefSeq" id="WP_255507712.1">
    <property type="nucleotide sequence ID" value="NZ_JBHUEJ010000044.1"/>
</dbReference>
<keyword evidence="3" id="KW-1185">Reference proteome</keyword>